<evidence type="ECO:0000313" key="7">
    <source>
        <dbReference type="EMBL" id="OGW97154.1"/>
    </source>
</evidence>
<keyword evidence="2" id="KW-1134">Transmembrane beta strand</keyword>
<dbReference type="InterPro" id="IPR051906">
    <property type="entry name" value="TolC-like"/>
</dbReference>
<evidence type="ECO:0000256" key="1">
    <source>
        <dbReference type="ARBA" id="ARBA00004442"/>
    </source>
</evidence>
<evidence type="ECO:0000256" key="5">
    <source>
        <dbReference type="ARBA" id="ARBA00023237"/>
    </source>
</evidence>
<evidence type="ECO:0000256" key="4">
    <source>
        <dbReference type="ARBA" id="ARBA00023136"/>
    </source>
</evidence>
<dbReference type="AlphaFoldDB" id="A0A1G1KVZ8"/>
<keyword evidence="3" id="KW-0812">Transmembrane</keyword>
<feature type="coiled-coil region" evidence="6">
    <location>
        <begin position="162"/>
        <end position="189"/>
    </location>
</feature>
<dbReference type="PANTHER" id="PTHR30026">
    <property type="entry name" value="OUTER MEMBRANE PROTEIN TOLC"/>
    <property type="match status" value="1"/>
</dbReference>
<dbReference type="EMBL" id="MHFR01000043">
    <property type="protein sequence ID" value="OGW97154.1"/>
    <property type="molecule type" value="Genomic_DNA"/>
</dbReference>
<dbReference type="PANTHER" id="PTHR30026:SF20">
    <property type="entry name" value="OUTER MEMBRANE PROTEIN TOLC"/>
    <property type="match status" value="1"/>
</dbReference>
<accession>A0A1G1KVZ8</accession>
<keyword evidence="6" id="KW-0175">Coiled coil</keyword>
<dbReference type="GO" id="GO:0015562">
    <property type="term" value="F:efflux transmembrane transporter activity"/>
    <property type="evidence" value="ECO:0007669"/>
    <property type="project" value="InterPro"/>
</dbReference>
<name>A0A1G1KVZ8_9BACT</name>
<gene>
    <name evidence="7" type="ORF">A3G33_08245</name>
</gene>
<evidence type="ECO:0000256" key="6">
    <source>
        <dbReference type="SAM" id="Coils"/>
    </source>
</evidence>
<dbReference type="GO" id="GO:0015288">
    <property type="term" value="F:porin activity"/>
    <property type="evidence" value="ECO:0007669"/>
    <property type="project" value="TreeGrafter"/>
</dbReference>
<keyword evidence="4" id="KW-0472">Membrane</keyword>
<protein>
    <recommendedName>
        <fullName evidence="9">Outer membrane efflux protein</fullName>
    </recommendedName>
</protein>
<dbReference type="GO" id="GO:0009279">
    <property type="term" value="C:cell outer membrane"/>
    <property type="evidence" value="ECO:0007669"/>
    <property type="project" value="UniProtKB-SubCell"/>
</dbReference>
<dbReference type="SUPFAM" id="SSF56954">
    <property type="entry name" value="Outer membrane efflux proteins (OEP)"/>
    <property type="match status" value="1"/>
</dbReference>
<proteinExistence type="predicted"/>
<evidence type="ECO:0008006" key="9">
    <source>
        <dbReference type="Google" id="ProtNLM"/>
    </source>
</evidence>
<reference evidence="7 8" key="1">
    <citation type="journal article" date="2016" name="Nat. Commun.">
        <title>Thousands of microbial genomes shed light on interconnected biogeochemical processes in an aquifer system.</title>
        <authorList>
            <person name="Anantharaman K."/>
            <person name="Brown C.T."/>
            <person name="Hug L.A."/>
            <person name="Sharon I."/>
            <person name="Castelle C.J."/>
            <person name="Probst A.J."/>
            <person name="Thomas B.C."/>
            <person name="Singh A."/>
            <person name="Wilkins M.J."/>
            <person name="Karaoz U."/>
            <person name="Brodie E.L."/>
            <person name="Williams K.H."/>
            <person name="Hubbard S.S."/>
            <person name="Banfield J.F."/>
        </authorList>
    </citation>
    <scope>NUCLEOTIDE SEQUENCE [LARGE SCALE GENOMIC DNA]</scope>
</reference>
<keyword evidence="5" id="KW-0998">Cell outer membrane</keyword>
<organism evidence="7 8">
    <name type="scientific">Candidatus Danuiimicrobium aquiferis</name>
    <dbReference type="NCBI Taxonomy" id="1801832"/>
    <lineage>
        <taxon>Bacteria</taxon>
        <taxon>Pseudomonadati</taxon>
        <taxon>Candidatus Omnitrophota</taxon>
        <taxon>Candidatus Danuiimicrobium</taxon>
    </lineage>
</organism>
<dbReference type="Gene3D" id="1.20.1600.10">
    <property type="entry name" value="Outer membrane efflux proteins (OEP)"/>
    <property type="match status" value="1"/>
</dbReference>
<comment type="subcellular location">
    <subcellularLocation>
        <location evidence="1">Cell outer membrane</location>
    </subcellularLocation>
</comment>
<evidence type="ECO:0000313" key="8">
    <source>
        <dbReference type="Proteomes" id="UP000178187"/>
    </source>
</evidence>
<dbReference type="GO" id="GO:1990281">
    <property type="term" value="C:efflux pump complex"/>
    <property type="evidence" value="ECO:0007669"/>
    <property type="project" value="TreeGrafter"/>
</dbReference>
<sequence>MNKSFSALSRKSGKLRLQRIAGTLLVISVLFTYSMKAAMADTLTPDQFGSLLTLNEAVTRALKTAQEVKCALARLHKEESLYKGVVAEFFPKLNGEVFSAFATGDKQFVGFLDAGIEQPIFQGGKIIAEKRKQKTVVGREQIKLEQAKLDVELVVRILYVRVLEEKELIRIAQAEVKELSVEYDRIKKLVFEEKLTRSAFFRIQTLFQGAKHNLVKHKERYDYLFEVLKETVGISEGESLDIEPAGDFPEIPDSVSAYLTASREHDPLYKLKDLRVEEKQFEKRALQADRFPHLSVAAKWNRLDDVFADTNRAMLGLVGKWDIWDFGRLGSKIKAKSDEIEETKWEGDLLVREHERQLRETFHDARAMREKIRSVEAVVEERQEIYKNEKTKLITGENGSAELIDSFQALEEAKIEKLETVSDYRVLLANLERKTGFDTFANASLEQGQSAQFTGGEAVK</sequence>
<evidence type="ECO:0000256" key="3">
    <source>
        <dbReference type="ARBA" id="ARBA00022692"/>
    </source>
</evidence>
<evidence type="ECO:0000256" key="2">
    <source>
        <dbReference type="ARBA" id="ARBA00022452"/>
    </source>
</evidence>
<comment type="caution">
    <text evidence="7">The sequence shown here is derived from an EMBL/GenBank/DDBJ whole genome shotgun (WGS) entry which is preliminary data.</text>
</comment>
<dbReference type="Proteomes" id="UP000178187">
    <property type="component" value="Unassembled WGS sequence"/>
</dbReference>